<evidence type="ECO:0000256" key="1">
    <source>
        <dbReference type="ARBA" id="ARBA00006721"/>
    </source>
</evidence>
<comment type="caution">
    <text evidence="7">The sequence shown here is derived from an EMBL/GenBank/DDBJ whole genome shotgun (WGS) entry which is preliminary data.</text>
</comment>
<organism evidence="7 8">
    <name type="scientific">Ramalina farinacea</name>
    <dbReference type="NCBI Taxonomy" id="258253"/>
    <lineage>
        <taxon>Eukaryota</taxon>
        <taxon>Fungi</taxon>
        <taxon>Dikarya</taxon>
        <taxon>Ascomycota</taxon>
        <taxon>Pezizomycotina</taxon>
        <taxon>Lecanoromycetes</taxon>
        <taxon>OSLEUM clade</taxon>
        <taxon>Lecanoromycetidae</taxon>
        <taxon>Lecanorales</taxon>
        <taxon>Lecanorineae</taxon>
        <taxon>Ramalinaceae</taxon>
        <taxon>Ramalina</taxon>
    </lineage>
</organism>
<dbReference type="Pfam" id="PF01755">
    <property type="entry name" value="Glyco_transf_25"/>
    <property type="match status" value="1"/>
</dbReference>
<proteinExistence type="inferred from homology"/>
<dbReference type="GO" id="GO:0016740">
    <property type="term" value="F:transferase activity"/>
    <property type="evidence" value="ECO:0007669"/>
    <property type="project" value="UniProtKB-KW"/>
</dbReference>
<keyword evidence="5" id="KW-0472">Membrane</keyword>
<reference evidence="7" key="1">
    <citation type="journal article" date="2023" name="Genome Biol. Evol.">
        <title>First Whole Genome Sequence and Flow Cytometry Genome Size Data for the Lichen-Forming Fungus Ramalina farinacea (Ascomycota).</title>
        <authorList>
            <person name="Llewellyn T."/>
            <person name="Mian S."/>
            <person name="Hill R."/>
            <person name="Leitch I.J."/>
            <person name="Gaya E."/>
        </authorList>
    </citation>
    <scope>NUCLEOTIDE SEQUENCE</scope>
    <source>
        <strain evidence="7">LIQ254RAFAR</strain>
    </source>
</reference>
<sequence length="432" mass="48545">MSRYMDSLQSLRYPSNLQLPNPTTYYEKTSKLHSRYPRVVIGIAVVIFIFFWKDIIASSWSHVSNTRTAGIAVVADGNPILNATLGFQDIFLLSLPDRGDRRAPLLAGANATNLTITTLDAIRDKQIPPEDYPKWWATNGWVAKEGELGCLMSHLRTWKKIIHENITSALIMESDVDWDMRVKNTMLGVGRGTKAIADWPFDPEPSPDEETSLSRHAKNFKMPDLSPYGDKWDIIWAGHCGSSGNGDGRIYAFPDEAAPDEDHKWSVGETPRADHRPAGTRIVYQADKSVCTTAYAISNQGARKFEERFREANGPIDLKMWSICADDPKVACIGVFPQVFSMAESRTNIKHTEGGLSFGHEITEEKIAAGKSIMVSARVNANMGLADQGPEGWKWEWKPGDKTEERLRQEEEERQWAEQQAQEQNKSNDESQ</sequence>
<dbReference type="Proteomes" id="UP001161017">
    <property type="component" value="Unassembled WGS sequence"/>
</dbReference>
<keyword evidence="8" id="KW-1185">Reference proteome</keyword>
<evidence type="ECO:0000259" key="6">
    <source>
        <dbReference type="Pfam" id="PF01755"/>
    </source>
</evidence>
<keyword evidence="3" id="KW-0808">Transferase</keyword>
<evidence type="ECO:0000313" key="8">
    <source>
        <dbReference type="Proteomes" id="UP001161017"/>
    </source>
</evidence>
<evidence type="ECO:0000256" key="2">
    <source>
        <dbReference type="ARBA" id="ARBA00022676"/>
    </source>
</evidence>
<accession>A0AA43QLD8</accession>
<feature type="domain" description="Glycosyl transferase family 25" evidence="6">
    <location>
        <begin position="88"/>
        <end position="179"/>
    </location>
</feature>
<dbReference type="InterPro" id="IPR050757">
    <property type="entry name" value="Collagen_mod_GT25"/>
</dbReference>
<dbReference type="AlphaFoldDB" id="A0AA43QLD8"/>
<feature type="compositionally biased region" description="Basic and acidic residues" evidence="4">
    <location>
        <begin position="393"/>
        <end position="416"/>
    </location>
</feature>
<name>A0AA43QLD8_9LECA</name>
<dbReference type="EMBL" id="JAPUFD010000006">
    <property type="protein sequence ID" value="MDI1487749.1"/>
    <property type="molecule type" value="Genomic_DNA"/>
</dbReference>
<evidence type="ECO:0000256" key="5">
    <source>
        <dbReference type="SAM" id="Phobius"/>
    </source>
</evidence>
<gene>
    <name evidence="7" type="ORF">OHK93_007021</name>
</gene>
<dbReference type="CDD" id="cd06532">
    <property type="entry name" value="Glyco_transf_25"/>
    <property type="match status" value="1"/>
</dbReference>
<evidence type="ECO:0000256" key="3">
    <source>
        <dbReference type="ARBA" id="ARBA00022679"/>
    </source>
</evidence>
<dbReference type="PANTHER" id="PTHR10730:SF53">
    <property type="entry name" value="GLYCOSYLTRANSFERASE 25 FAMILY MEMBER"/>
    <property type="match status" value="1"/>
</dbReference>
<keyword evidence="2" id="KW-0328">Glycosyltransferase</keyword>
<evidence type="ECO:0000256" key="4">
    <source>
        <dbReference type="SAM" id="MobiDB-lite"/>
    </source>
</evidence>
<protein>
    <recommendedName>
        <fullName evidence="6">Glycosyl transferase family 25 domain-containing protein</fullName>
    </recommendedName>
</protein>
<dbReference type="InterPro" id="IPR002654">
    <property type="entry name" value="Glyco_trans_25"/>
</dbReference>
<feature type="transmembrane region" description="Helical" evidence="5">
    <location>
        <begin position="36"/>
        <end position="52"/>
    </location>
</feature>
<keyword evidence="5" id="KW-1133">Transmembrane helix</keyword>
<evidence type="ECO:0000313" key="7">
    <source>
        <dbReference type="EMBL" id="MDI1487749.1"/>
    </source>
</evidence>
<dbReference type="PANTHER" id="PTHR10730">
    <property type="entry name" value="PROCOLLAGEN-LYSINE,2-OXOGLUTARATE 5-DIOXYGENASE/GLYCOSYLTRANSFERASE 25 FAMILY MEMBER"/>
    <property type="match status" value="1"/>
</dbReference>
<feature type="region of interest" description="Disordered" evidence="4">
    <location>
        <begin position="388"/>
        <end position="432"/>
    </location>
</feature>
<comment type="similarity">
    <text evidence="1">Belongs to the glycosyltransferase 25 family.</text>
</comment>
<keyword evidence="5" id="KW-0812">Transmembrane</keyword>